<evidence type="ECO:0000256" key="1">
    <source>
        <dbReference type="ARBA" id="ARBA00022679"/>
    </source>
</evidence>
<dbReference type="Gene3D" id="3.40.630.30">
    <property type="match status" value="1"/>
</dbReference>
<name>A0ABX1V7E9_9PLAN</name>
<dbReference type="EMBL" id="WTPX01000004">
    <property type="protein sequence ID" value="NNJ24149.1"/>
    <property type="molecule type" value="Genomic_DNA"/>
</dbReference>
<dbReference type="Proteomes" id="UP000609651">
    <property type="component" value="Unassembled WGS sequence"/>
</dbReference>
<dbReference type="SUPFAM" id="SSF55729">
    <property type="entry name" value="Acyl-CoA N-acyltransferases (Nat)"/>
    <property type="match status" value="1"/>
</dbReference>
<reference evidence="4 5" key="1">
    <citation type="journal article" date="2020" name="Syst. Appl. Microbiol.">
        <title>Alienimonas chondri sp. nov., a novel planctomycete isolated from the biofilm of the red alga Chondrus crispus.</title>
        <authorList>
            <person name="Vitorino I."/>
            <person name="Albuquerque L."/>
            <person name="Wiegand S."/>
            <person name="Kallscheuer N."/>
            <person name="da Costa M.S."/>
            <person name="Lobo-da-Cunha A."/>
            <person name="Jogler C."/>
            <person name="Lage O.M."/>
        </authorList>
    </citation>
    <scope>NUCLEOTIDE SEQUENCE [LARGE SCALE GENOMIC DNA]</scope>
    <source>
        <strain evidence="4 5">LzC2</strain>
    </source>
</reference>
<evidence type="ECO:0000313" key="4">
    <source>
        <dbReference type="EMBL" id="NNJ24149.1"/>
    </source>
</evidence>
<keyword evidence="5" id="KW-1185">Reference proteome</keyword>
<feature type="domain" description="N-acetyltransferase" evidence="3">
    <location>
        <begin position="13"/>
        <end position="157"/>
    </location>
</feature>
<dbReference type="PROSITE" id="PS51186">
    <property type="entry name" value="GNAT"/>
    <property type="match status" value="1"/>
</dbReference>
<dbReference type="InterPro" id="IPR050832">
    <property type="entry name" value="Bact_Acetyltransf"/>
</dbReference>
<organism evidence="4 5">
    <name type="scientific">Alienimonas chondri</name>
    <dbReference type="NCBI Taxonomy" id="2681879"/>
    <lineage>
        <taxon>Bacteria</taxon>
        <taxon>Pseudomonadati</taxon>
        <taxon>Planctomycetota</taxon>
        <taxon>Planctomycetia</taxon>
        <taxon>Planctomycetales</taxon>
        <taxon>Planctomycetaceae</taxon>
        <taxon>Alienimonas</taxon>
    </lineage>
</organism>
<sequence>MPSELSIHRPDAVQIRWLIRRDMPAVLEIEAASFEFAWTEEDFICCLRQRNCIGMVAEVAGEVVGYMIYELQKSRLRILNFAVAPENRRGGIGRQMVRRLVDKLSQQRRTEIVLEVRETNLPAQLFFKGEGFRAFRVVHDRYDDTTEDAYAMHFALSNTPAAFKPANRISAFLMPEADAA</sequence>
<accession>A0ABX1V7E9</accession>
<keyword evidence="1" id="KW-0808">Transferase</keyword>
<evidence type="ECO:0000256" key="2">
    <source>
        <dbReference type="ARBA" id="ARBA00023315"/>
    </source>
</evidence>
<dbReference type="CDD" id="cd04301">
    <property type="entry name" value="NAT_SF"/>
    <property type="match status" value="1"/>
</dbReference>
<evidence type="ECO:0000259" key="3">
    <source>
        <dbReference type="PROSITE" id="PS51186"/>
    </source>
</evidence>
<dbReference type="PANTHER" id="PTHR43877">
    <property type="entry name" value="AMINOALKYLPHOSPHONATE N-ACETYLTRANSFERASE-RELATED-RELATED"/>
    <property type="match status" value="1"/>
</dbReference>
<dbReference type="InterPro" id="IPR016181">
    <property type="entry name" value="Acyl_CoA_acyltransferase"/>
</dbReference>
<keyword evidence="2" id="KW-0012">Acyltransferase</keyword>
<dbReference type="Pfam" id="PF00583">
    <property type="entry name" value="Acetyltransf_1"/>
    <property type="match status" value="1"/>
</dbReference>
<comment type="caution">
    <text evidence="4">The sequence shown here is derived from an EMBL/GenBank/DDBJ whole genome shotgun (WGS) entry which is preliminary data.</text>
</comment>
<proteinExistence type="predicted"/>
<protein>
    <recommendedName>
        <fullName evidence="3">N-acetyltransferase domain-containing protein</fullName>
    </recommendedName>
</protein>
<dbReference type="InterPro" id="IPR006464">
    <property type="entry name" value="AcTrfase_RimI/Ard1"/>
</dbReference>
<dbReference type="InterPro" id="IPR000182">
    <property type="entry name" value="GNAT_dom"/>
</dbReference>
<gene>
    <name evidence="4" type="ORF">LzC2_01990</name>
</gene>
<dbReference type="NCBIfam" id="TIGR01575">
    <property type="entry name" value="rimI"/>
    <property type="match status" value="1"/>
</dbReference>
<evidence type="ECO:0000313" key="5">
    <source>
        <dbReference type="Proteomes" id="UP000609651"/>
    </source>
</evidence>